<keyword evidence="1" id="KW-0472">Membrane</keyword>
<evidence type="ECO:0000313" key="4">
    <source>
        <dbReference type="Proteomes" id="UP000033999"/>
    </source>
</evidence>
<dbReference type="GO" id="GO:0016740">
    <property type="term" value="F:transferase activity"/>
    <property type="evidence" value="ECO:0007669"/>
    <property type="project" value="UniProtKB-KW"/>
</dbReference>
<dbReference type="Pfam" id="PF00535">
    <property type="entry name" value="Glycos_transf_2"/>
    <property type="match status" value="1"/>
</dbReference>
<sequence>MRLIVNLPAFNEEAKIGNTIRRIPRVLGSVDEILVQVIDDGSRDQTAAIAREAGADFVYSNGVNRGIGKTFRYAVESALANGADIMVNIDADGQFDPLDIEKLVRPVLSGQADLVSADRFSYHKAKNIPWIKDFLNRFAAGTIGRFMNTKISDLTCGFRAYSRETLLRLNLPGDYTYTQEVIIDALGKNLKVLWIPVEVTYFEGRESRVVKSIVSYVSNSSRIILKAVRDVRPMKFFGIPGLFLIALSLAVFIGFLFFYFQDFKISPYRNYLLFSAVTFLIGLQFFVFSLIADMIKSNRKLTEDLMYLMKKEKYKK</sequence>
<dbReference type="AlphaFoldDB" id="A0A0G1MEP1"/>
<dbReference type="PANTHER" id="PTHR48090:SF7">
    <property type="entry name" value="RFBJ PROTEIN"/>
    <property type="match status" value="1"/>
</dbReference>
<evidence type="ECO:0000256" key="1">
    <source>
        <dbReference type="SAM" id="Phobius"/>
    </source>
</evidence>
<dbReference type="Gene3D" id="3.90.550.10">
    <property type="entry name" value="Spore Coat Polysaccharide Biosynthesis Protein SpsA, Chain A"/>
    <property type="match status" value="1"/>
</dbReference>
<evidence type="ECO:0000259" key="2">
    <source>
        <dbReference type="Pfam" id="PF00535"/>
    </source>
</evidence>
<protein>
    <submittedName>
        <fullName evidence="3">Glycosyl transferase family 2</fullName>
    </submittedName>
</protein>
<dbReference type="CDD" id="cd04179">
    <property type="entry name" value="DPM_DPG-synthase_like"/>
    <property type="match status" value="1"/>
</dbReference>
<comment type="caution">
    <text evidence="3">The sequence shown here is derived from an EMBL/GenBank/DDBJ whole genome shotgun (WGS) entry which is preliminary data.</text>
</comment>
<dbReference type="InterPro" id="IPR029044">
    <property type="entry name" value="Nucleotide-diphossugar_trans"/>
</dbReference>
<name>A0A0G1MEP1_9BACT</name>
<keyword evidence="1" id="KW-0812">Transmembrane</keyword>
<evidence type="ECO:0000313" key="3">
    <source>
        <dbReference type="EMBL" id="KKU06557.1"/>
    </source>
</evidence>
<proteinExistence type="predicted"/>
<gene>
    <name evidence="3" type="ORF">UX10_C0029G0022</name>
</gene>
<dbReference type="PANTHER" id="PTHR48090">
    <property type="entry name" value="UNDECAPRENYL-PHOSPHATE 4-DEOXY-4-FORMAMIDO-L-ARABINOSE TRANSFERASE-RELATED"/>
    <property type="match status" value="1"/>
</dbReference>
<reference evidence="3 4" key="1">
    <citation type="journal article" date="2015" name="Nature">
        <title>rRNA introns, odd ribosomes, and small enigmatic genomes across a large radiation of phyla.</title>
        <authorList>
            <person name="Brown C.T."/>
            <person name="Hug L.A."/>
            <person name="Thomas B.C."/>
            <person name="Sharon I."/>
            <person name="Castelle C.J."/>
            <person name="Singh A."/>
            <person name="Wilkins M.J."/>
            <person name="Williams K.H."/>
            <person name="Banfield J.F."/>
        </authorList>
    </citation>
    <scope>NUCLEOTIDE SEQUENCE [LARGE SCALE GENOMIC DNA]</scope>
</reference>
<feature type="transmembrane region" description="Helical" evidence="1">
    <location>
        <begin position="236"/>
        <end position="259"/>
    </location>
</feature>
<dbReference type="SUPFAM" id="SSF53448">
    <property type="entry name" value="Nucleotide-diphospho-sugar transferases"/>
    <property type="match status" value="1"/>
</dbReference>
<keyword evidence="1" id="KW-1133">Transmembrane helix</keyword>
<dbReference type="EMBL" id="LCKX01000029">
    <property type="protein sequence ID" value="KKU06557.1"/>
    <property type="molecule type" value="Genomic_DNA"/>
</dbReference>
<dbReference type="Proteomes" id="UP000033999">
    <property type="component" value="Unassembled WGS sequence"/>
</dbReference>
<feature type="domain" description="Glycosyltransferase 2-like" evidence="2">
    <location>
        <begin position="7"/>
        <end position="166"/>
    </location>
</feature>
<keyword evidence="3" id="KW-0808">Transferase</keyword>
<dbReference type="InterPro" id="IPR050256">
    <property type="entry name" value="Glycosyltransferase_2"/>
</dbReference>
<dbReference type="InterPro" id="IPR001173">
    <property type="entry name" value="Glyco_trans_2-like"/>
</dbReference>
<feature type="transmembrane region" description="Helical" evidence="1">
    <location>
        <begin position="271"/>
        <end position="292"/>
    </location>
</feature>
<accession>A0A0G1MEP1</accession>
<organism evidence="3 4">
    <name type="scientific">Candidatus Magasanikbacteria bacterium GW2011_GWA2_45_39</name>
    <dbReference type="NCBI Taxonomy" id="1619041"/>
    <lineage>
        <taxon>Bacteria</taxon>
        <taxon>Candidatus Magasanikiibacteriota</taxon>
    </lineage>
</organism>